<feature type="region of interest" description="Disordered" evidence="1">
    <location>
        <begin position="19"/>
        <end position="41"/>
    </location>
</feature>
<protein>
    <submittedName>
        <fullName evidence="4">Uncharacterized protein</fullName>
    </submittedName>
</protein>
<evidence type="ECO:0000313" key="4">
    <source>
        <dbReference type="EMBL" id="KAK0634650.1"/>
    </source>
</evidence>
<keyword evidence="5" id="KW-1185">Reference proteome</keyword>
<name>A0AA39XKC2_9PEZI</name>
<dbReference type="EMBL" id="JAULSR010000001">
    <property type="protein sequence ID" value="KAK0634650.1"/>
    <property type="molecule type" value="Genomic_DNA"/>
</dbReference>
<keyword evidence="2" id="KW-0472">Membrane</keyword>
<proteinExistence type="predicted"/>
<gene>
    <name evidence="4" type="ORF">B0T17DRAFT_12712</name>
</gene>
<dbReference type="AlphaFoldDB" id="A0AA39XKC2"/>
<evidence type="ECO:0000256" key="1">
    <source>
        <dbReference type="SAM" id="MobiDB-lite"/>
    </source>
</evidence>
<accession>A0AA39XKC2</accession>
<keyword evidence="3" id="KW-0732">Signal</keyword>
<reference evidence="4" key="1">
    <citation type="submission" date="2023-06" db="EMBL/GenBank/DDBJ databases">
        <title>Genome-scale phylogeny and comparative genomics of the fungal order Sordariales.</title>
        <authorList>
            <consortium name="Lawrence Berkeley National Laboratory"/>
            <person name="Hensen N."/>
            <person name="Bonometti L."/>
            <person name="Westerberg I."/>
            <person name="Brannstrom I.O."/>
            <person name="Guillou S."/>
            <person name="Cros-Aarteil S."/>
            <person name="Calhoun S."/>
            <person name="Haridas S."/>
            <person name="Kuo A."/>
            <person name="Mondo S."/>
            <person name="Pangilinan J."/>
            <person name="Riley R."/>
            <person name="LaButti K."/>
            <person name="Andreopoulos B."/>
            <person name="Lipzen A."/>
            <person name="Chen C."/>
            <person name="Yanf M."/>
            <person name="Daum C."/>
            <person name="Ng V."/>
            <person name="Clum A."/>
            <person name="Steindorff A."/>
            <person name="Ohm R."/>
            <person name="Martin F."/>
            <person name="Silar P."/>
            <person name="Natvig D."/>
            <person name="Lalanne C."/>
            <person name="Gautier V."/>
            <person name="Ament-velasquez S.L."/>
            <person name="Kruys A."/>
            <person name="Hutchinson M.I."/>
            <person name="Powell A.J."/>
            <person name="Barry K."/>
            <person name="Miller A.N."/>
            <person name="Grigoriev I.V."/>
            <person name="Debuchy R."/>
            <person name="Gladieux P."/>
            <person name="Thoren M.H."/>
            <person name="Johannesson H."/>
        </authorList>
    </citation>
    <scope>NUCLEOTIDE SEQUENCE</scope>
    <source>
        <strain evidence="4">SMH3391-2</strain>
    </source>
</reference>
<evidence type="ECO:0000256" key="3">
    <source>
        <dbReference type="SAM" id="SignalP"/>
    </source>
</evidence>
<dbReference type="Proteomes" id="UP001174934">
    <property type="component" value="Unassembled WGS sequence"/>
</dbReference>
<keyword evidence="2" id="KW-0812">Transmembrane</keyword>
<evidence type="ECO:0000256" key="2">
    <source>
        <dbReference type="SAM" id="Phobius"/>
    </source>
</evidence>
<sequence>MKFLSILVLTAAGSVMALPRGGDDNGNGNGRNFKNATASADGNGTSAKSACRQLAHLTELTSLAANQTRLDEVTKNNATRADTIKAKAATAATQLAALQANSTLLDTCNQVFAVSAMADSCDQIKELTKLQALVANQTALDEKSKGNATRADSLKAKAAAGVTVLVELQANATLTQFCAVEQTKDDCGEMAKLQKQVDRAAANATAVDSSKFKGNSTRSAEKVQAKAEEAQTKLAALKSNATLVAECAKLGDDSATGSSASTPSGGAEAATSVSTTDSPASTSSSAAALTGAAGSLQPIGTMVSLAAAFFLGILVLRI</sequence>
<feature type="transmembrane region" description="Helical" evidence="2">
    <location>
        <begin position="299"/>
        <end position="316"/>
    </location>
</feature>
<organism evidence="4 5">
    <name type="scientific">Bombardia bombarda</name>
    <dbReference type="NCBI Taxonomy" id="252184"/>
    <lineage>
        <taxon>Eukaryota</taxon>
        <taxon>Fungi</taxon>
        <taxon>Dikarya</taxon>
        <taxon>Ascomycota</taxon>
        <taxon>Pezizomycotina</taxon>
        <taxon>Sordariomycetes</taxon>
        <taxon>Sordariomycetidae</taxon>
        <taxon>Sordariales</taxon>
        <taxon>Lasiosphaeriaceae</taxon>
        <taxon>Bombardia</taxon>
    </lineage>
</organism>
<keyword evidence="2" id="KW-1133">Transmembrane helix</keyword>
<evidence type="ECO:0000313" key="5">
    <source>
        <dbReference type="Proteomes" id="UP001174934"/>
    </source>
</evidence>
<comment type="caution">
    <text evidence="4">The sequence shown here is derived from an EMBL/GenBank/DDBJ whole genome shotgun (WGS) entry which is preliminary data.</text>
</comment>
<feature type="region of interest" description="Disordered" evidence="1">
    <location>
        <begin position="254"/>
        <end position="284"/>
    </location>
</feature>
<feature type="signal peptide" evidence="3">
    <location>
        <begin position="1"/>
        <end position="17"/>
    </location>
</feature>
<feature type="chain" id="PRO_5041261613" evidence="3">
    <location>
        <begin position="18"/>
        <end position="318"/>
    </location>
</feature>